<feature type="transmembrane region" description="Helical" evidence="1">
    <location>
        <begin position="6"/>
        <end position="30"/>
    </location>
</feature>
<dbReference type="FunCoup" id="A0A6C2YWT7">
    <property type="interactions" value="514"/>
</dbReference>
<proteinExistence type="predicted"/>
<dbReference type="GO" id="GO:0071949">
    <property type="term" value="F:FAD binding"/>
    <property type="evidence" value="ECO:0007669"/>
    <property type="project" value="InterPro"/>
</dbReference>
<dbReference type="PANTHER" id="PTHR42685">
    <property type="entry name" value="GERANYLGERANYL DIPHOSPHATE REDUCTASE"/>
    <property type="match status" value="1"/>
</dbReference>
<dbReference type="PANTHER" id="PTHR42685:SF22">
    <property type="entry name" value="CONDITIONED MEDIUM FACTOR RECEPTOR 1"/>
    <property type="match status" value="1"/>
</dbReference>
<evidence type="ECO:0000313" key="4">
    <source>
        <dbReference type="Proteomes" id="UP000464378"/>
    </source>
</evidence>
<evidence type="ECO:0000259" key="2">
    <source>
        <dbReference type="Pfam" id="PF01494"/>
    </source>
</evidence>
<dbReference type="RefSeq" id="WP_162660727.1">
    <property type="nucleotide sequence ID" value="NZ_LR593887.1"/>
</dbReference>
<keyword evidence="1" id="KW-1133">Transmembrane helix</keyword>
<dbReference type="PRINTS" id="PR00420">
    <property type="entry name" value="RNGMNOXGNASE"/>
</dbReference>
<dbReference type="EMBL" id="LR586016">
    <property type="protein sequence ID" value="VIP05613.1"/>
    <property type="molecule type" value="Genomic_DNA"/>
</dbReference>
<dbReference type="InterPro" id="IPR002938">
    <property type="entry name" value="FAD-bd"/>
</dbReference>
<accession>A0A6C2YWT7</accession>
<keyword evidence="1" id="KW-0812">Transmembrane</keyword>
<dbReference type="InParanoid" id="A0A6C2YWT7"/>
<dbReference type="EMBL" id="LR593887">
    <property type="protein sequence ID" value="VTS08582.1"/>
    <property type="molecule type" value="Genomic_DNA"/>
</dbReference>
<dbReference type="KEGG" id="tim:GMBLW1_35800"/>
<keyword evidence="4" id="KW-1185">Reference proteome</keyword>
<dbReference type="AlphaFoldDB" id="A0A6C2YWT7"/>
<name>A0A6C2YWT7_9BACT</name>
<dbReference type="InterPro" id="IPR050407">
    <property type="entry name" value="Geranylgeranyl_reductase"/>
</dbReference>
<reference evidence="3" key="1">
    <citation type="submission" date="2019-04" db="EMBL/GenBank/DDBJ databases">
        <authorList>
            <consortium name="Science for Life Laboratories"/>
        </authorList>
    </citation>
    <scope>NUCLEOTIDE SEQUENCE</scope>
    <source>
        <strain evidence="3">MBLW1</strain>
    </source>
</reference>
<dbReference type="Gene3D" id="3.50.50.60">
    <property type="entry name" value="FAD/NAD(P)-binding domain"/>
    <property type="match status" value="1"/>
</dbReference>
<gene>
    <name evidence="3" type="ORF">GMBLW1_35800</name>
</gene>
<dbReference type="Proteomes" id="UP000464378">
    <property type="component" value="Chromosome"/>
</dbReference>
<evidence type="ECO:0000313" key="3">
    <source>
        <dbReference type="EMBL" id="VIP05613.1"/>
    </source>
</evidence>
<dbReference type="Pfam" id="PF01494">
    <property type="entry name" value="FAD_binding_3"/>
    <property type="match status" value="1"/>
</dbReference>
<organism evidence="3">
    <name type="scientific">Tuwongella immobilis</name>
    <dbReference type="NCBI Taxonomy" id="692036"/>
    <lineage>
        <taxon>Bacteria</taxon>
        <taxon>Pseudomonadati</taxon>
        <taxon>Planctomycetota</taxon>
        <taxon>Planctomycetia</taxon>
        <taxon>Gemmatales</taxon>
        <taxon>Gemmataceae</taxon>
        <taxon>Tuwongella</taxon>
    </lineage>
</organism>
<sequence length="387" mass="41630">MTAKPIASQSVDVLIVGAGPAGAIAALLLARRGFAVRLVDRATFPRWKVCGCCLNARAVASLESIGLGHLLRDAGAVPLNELVWAIGERSVRLPLGGGRAISRERFDDGIIAAAQSAGATFQPETRVEAGESSESFRRVWLHSPHGIESIDAKIVIAADGLSSQWLPVTIAAGTRIGAGTTLPDSDPFYTPGHIWMATHRQGYVGLTQLEDGRLDVAAAWDRAALRELGGPGPAAATVLESVGWPIPRGWESAAWRGTPGLTRHARELGQSRLFGVGDAVGYVEPFTGEGMSWAIAGAIALAPIVASAVEHWHPDSILQWSRKYHRHVGSHQQLCRWVAGLMRRPRWVHWTIAGLQQIPAIANPVIRRLHTARPMLRSSRPNKDRSA</sequence>
<evidence type="ECO:0000256" key="1">
    <source>
        <dbReference type="SAM" id="Phobius"/>
    </source>
</evidence>
<keyword evidence="1" id="KW-0472">Membrane</keyword>
<dbReference type="SUPFAM" id="SSF51905">
    <property type="entry name" value="FAD/NAD(P)-binding domain"/>
    <property type="match status" value="1"/>
</dbReference>
<protein>
    <recommendedName>
        <fullName evidence="2">FAD-binding domain-containing protein</fullName>
    </recommendedName>
</protein>
<feature type="domain" description="FAD-binding" evidence="2">
    <location>
        <begin position="11"/>
        <end position="319"/>
    </location>
</feature>
<dbReference type="InterPro" id="IPR036188">
    <property type="entry name" value="FAD/NAD-bd_sf"/>
</dbReference>